<reference evidence="1 2" key="1">
    <citation type="submission" date="2017-02" db="EMBL/GenBank/DDBJ databases">
        <authorList>
            <person name="Peterson S.W."/>
        </authorList>
    </citation>
    <scope>NUCLEOTIDE SEQUENCE [LARGE SCALE GENOMIC DNA]</scope>
    <source>
        <strain evidence="1 2">ATCC 51222</strain>
    </source>
</reference>
<dbReference type="AlphaFoldDB" id="A0A1T4KBG9"/>
<proteinExistence type="predicted"/>
<keyword evidence="2" id="KW-1185">Reference proteome</keyword>
<name>A0A1T4KBG9_9FIRM</name>
<protein>
    <submittedName>
        <fullName evidence="1">Uncharacterized protein</fullName>
    </submittedName>
</protein>
<gene>
    <name evidence="1" type="ORF">SAMN02745114_00398</name>
</gene>
<dbReference type="OrthoDB" id="1933804at2"/>
<evidence type="ECO:0000313" key="2">
    <source>
        <dbReference type="Proteomes" id="UP000190657"/>
    </source>
</evidence>
<dbReference type="Proteomes" id="UP000190657">
    <property type="component" value="Unassembled WGS sequence"/>
</dbReference>
<organism evidence="1 2">
    <name type="scientific">Eubacterium coprostanoligenes</name>
    <dbReference type="NCBI Taxonomy" id="290054"/>
    <lineage>
        <taxon>Bacteria</taxon>
        <taxon>Bacillati</taxon>
        <taxon>Bacillota</taxon>
        <taxon>Clostridia</taxon>
        <taxon>Eubacteriales</taxon>
        <taxon>Eubacteriaceae</taxon>
        <taxon>Eubacterium</taxon>
    </lineage>
</organism>
<accession>A0A1T4KBG9</accession>
<dbReference type="STRING" id="290054.SAMN02745114_00398"/>
<dbReference type="EMBL" id="FUWW01000003">
    <property type="protein sequence ID" value="SJZ39742.1"/>
    <property type="molecule type" value="Genomic_DNA"/>
</dbReference>
<evidence type="ECO:0000313" key="1">
    <source>
        <dbReference type="EMBL" id="SJZ39742.1"/>
    </source>
</evidence>
<dbReference type="RefSeq" id="WP_078767897.1">
    <property type="nucleotide sequence ID" value="NZ_FUWW01000003.1"/>
</dbReference>
<sequence length="157" mass="17664">MGSTNKTGDLELNQWIGSDVPKMEDFNRDNEILDKTISEHIWNISKHVTAQQKKEWSNPIGFASYLGNGSDTRRITLNMGFEPTVCIVFSTNYPVGLSDYSNNLHYNYFGFATINGSTYGLTLDGDEIEIKNASATGKFEMTNLNQLNKSYLVIGFR</sequence>